<keyword evidence="3" id="KW-1185">Reference proteome</keyword>
<protein>
    <submittedName>
        <fullName evidence="2">Helix-turn-helix transcriptional regulator</fullName>
    </submittedName>
</protein>
<evidence type="ECO:0000259" key="1">
    <source>
        <dbReference type="PROSITE" id="PS50943"/>
    </source>
</evidence>
<dbReference type="Gene3D" id="1.10.260.40">
    <property type="entry name" value="lambda repressor-like DNA-binding domains"/>
    <property type="match status" value="1"/>
</dbReference>
<dbReference type="Pfam" id="PF01381">
    <property type="entry name" value="HTH_3"/>
    <property type="match status" value="1"/>
</dbReference>
<dbReference type="CDD" id="cd00093">
    <property type="entry name" value="HTH_XRE"/>
    <property type="match status" value="1"/>
</dbReference>
<reference evidence="2 3" key="1">
    <citation type="submission" date="2023-10" db="EMBL/GenBank/DDBJ databases">
        <title>Virgibacillus halophilus 5B73C genome.</title>
        <authorList>
            <person name="Miliotis G."/>
            <person name="Sengupta P."/>
            <person name="Hameed A."/>
            <person name="Chuvochina M."/>
            <person name="Mcdonagh F."/>
            <person name="Simpson A.C."/>
            <person name="Singh N.K."/>
            <person name="Rekha P.D."/>
            <person name="Raman K."/>
            <person name="Hugenholtz P."/>
            <person name="Venkateswaran K."/>
        </authorList>
    </citation>
    <scope>NUCLEOTIDE SEQUENCE [LARGE SCALE GENOMIC DNA]</scope>
    <source>
        <strain evidence="2 3">5B73C</strain>
    </source>
</reference>
<dbReference type="SUPFAM" id="SSF47413">
    <property type="entry name" value="lambda repressor-like DNA-binding domains"/>
    <property type="match status" value="1"/>
</dbReference>
<evidence type="ECO:0000313" key="2">
    <source>
        <dbReference type="EMBL" id="MDY0394870.1"/>
    </source>
</evidence>
<feature type="domain" description="HTH cro/C1-type" evidence="1">
    <location>
        <begin position="10"/>
        <end position="64"/>
    </location>
</feature>
<dbReference type="RefSeq" id="WP_390353998.1">
    <property type="nucleotide sequence ID" value="NZ_JBHUIZ010000005.1"/>
</dbReference>
<name>A0ABU5C733_9BACI</name>
<dbReference type="EMBL" id="JAWDIP010000003">
    <property type="protein sequence ID" value="MDY0394870.1"/>
    <property type="molecule type" value="Genomic_DNA"/>
</dbReference>
<evidence type="ECO:0000313" key="3">
    <source>
        <dbReference type="Proteomes" id="UP001281447"/>
    </source>
</evidence>
<proteinExistence type="predicted"/>
<dbReference type="InterPro" id="IPR010982">
    <property type="entry name" value="Lambda_DNA-bd_dom_sf"/>
</dbReference>
<dbReference type="InterPro" id="IPR001387">
    <property type="entry name" value="Cro/C1-type_HTH"/>
</dbReference>
<comment type="caution">
    <text evidence="2">The sequence shown here is derived from an EMBL/GenBank/DDBJ whole genome shotgun (WGS) entry which is preliminary data.</text>
</comment>
<accession>A0ABU5C733</accession>
<gene>
    <name evidence="2" type="ORF">RWE15_10900</name>
</gene>
<dbReference type="PROSITE" id="PS50943">
    <property type="entry name" value="HTH_CROC1"/>
    <property type="match status" value="1"/>
</dbReference>
<organism evidence="2 3">
    <name type="scientific">Tigheibacillus halophilus</name>
    <dbReference type="NCBI Taxonomy" id="361280"/>
    <lineage>
        <taxon>Bacteria</taxon>
        <taxon>Bacillati</taxon>
        <taxon>Bacillota</taxon>
        <taxon>Bacilli</taxon>
        <taxon>Bacillales</taxon>
        <taxon>Bacillaceae</taxon>
        <taxon>Tigheibacillus</taxon>
    </lineage>
</organism>
<sequence>MEAKRVGRRIKSYRKLKRYTQQQFADQLHISVGLLSAVERGAKEAPDELLQKIVATLQIDKQELIDADGHDDKG</sequence>
<dbReference type="Proteomes" id="UP001281447">
    <property type="component" value="Unassembled WGS sequence"/>
</dbReference>
<dbReference type="SMART" id="SM00530">
    <property type="entry name" value="HTH_XRE"/>
    <property type="match status" value="1"/>
</dbReference>